<evidence type="ECO:0000256" key="12">
    <source>
        <dbReference type="SAM" id="Phobius"/>
    </source>
</evidence>
<proteinExistence type="inferred from homology"/>
<feature type="transmembrane region" description="Helical" evidence="12">
    <location>
        <begin position="277"/>
        <end position="302"/>
    </location>
</feature>
<dbReference type="GO" id="GO:0015095">
    <property type="term" value="F:magnesium ion transmembrane transporter activity"/>
    <property type="evidence" value="ECO:0007669"/>
    <property type="project" value="TreeGrafter"/>
</dbReference>
<keyword evidence="6" id="KW-0460">Magnesium</keyword>
<comment type="similarity">
    <text evidence="2">Belongs to the CorA metal ion transporter (MIT) (TC 1.A.35) family.</text>
</comment>
<evidence type="ECO:0000256" key="1">
    <source>
        <dbReference type="ARBA" id="ARBA00004651"/>
    </source>
</evidence>
<gene>
    <name evidence="13" type="primary">corA_1</name>
    <name evidence="13" type="ORF">GCM10017596_01630</name>
</gene>
<keyword evidence="4" id="KW-1003">Cell membrane</keyword>
<evidence type="ECO:0000256" key="10">
    <source>
        <dbReference type="ARBA" id="ARBA00034269"/>
    </source>
</evidence>
<dbReference type="InterPro" id="IPR045861">
    <property type="entry name" value="CorA_cytoplasmic_dom"/>
</dbReference>
<dbReference type="SUPFAM" id="SSF144083">
    <property type="entry name" value="Magnesium transport protein CorA, transmembrane region"/>
    <property type="match status" value="1"/>
</dbReference>
<evidence type="ECO:0000256" key="7">
    <source>
        <dbReference type="ARBA" id="ARBA00022989"/>
    </source>
</evidence>
<dbReference type="PANTHER" id="PTHR46494:SF1">
    <property type="entry name" value="CORA FAMILY METAL ION TRANSPORTER (EUROFUNG)"/>
    <property type="match status" value="1"/>
</dbReference>
<feature type="transmembrane region" description="Helical" evidence="12">
    <location>
        <begin position="246"/>
        <end position="265"/>
    </location>
</feature>
<evidence type="ECO:0000313" key="14">
    <source>
        <dbReference type="Proteomes" id="UP001142325"/>
    </source>
</evidence>
<dbReference type="GO" id="GO:0050897">
    <property type="term" value="F:cobalt ion binding"/>
    <property type="evidence" value="ECO:0007669"/>
    <property type="project" value="TreeGrafter"/>
</dbReference>
<dbReference type="InterPro" id="IPR002523">
    <property type="entry name" value="MgTranspt_CorA/ZnTranspt_ZntB"/>
</dbReference>
<evidence type="ECO:0000256" key="4">
    <source>
        <dbReference type="ARBA" id="ARBA00022475"/>
    </source>
</evidence>
<evidence type="ECO:0000313" key="13">
    <source>
        <dbReference type="EMBL" id="GLK00448.1"/>
    </source>
</evidence>
<evidence type="ECO:0000256" key="3">
    <source>
        <dbReference type="ARBA" id="ARBA00022448"/>
    </source>
</evidence>
<comment type="function">
    <text evidence="11">Mediates influx of magnesium ions. Alternates between open and closed states. Activated by low cytoplasmic Mg(2+) levels. Inactive when cytoplasmic Mg(2+) levels are high.</text>
</comment>
<evidence type="ECO:0000256" key="2">
    <source>
        <dbReference type="ARBA" id="ARBA00009765"/>
    </source>
</evidence>
<accession>A0A9W6HPI0</accession>
<keyword evidence="3" id="KW-0813">Transport</keyword>
<keyword evidence="7 12" id="KW-1133">Transmembrane helix</keyword>
<keyword evidence="5 12" id="KW-0812">Transmembrane</keyword>
<protein>
    <submittedName>
        <fullName evidence="13">Magnesium transport protein CorA</fullName>
    </submittedName>
</protein>
<dbReference type="Pfam" id="PF01544">
    <property type="entry name" value="CorA"/>
    <property type="match status" value="1"/>
</dbReference>
<evidence type="ECO:0000256" key="9">
    <source>
        <dbReference type="ARBA" id="ARBA00023136"/>
    </source>
</evidence>
<comment type="caution">
    <text evidence="13">The sequence shown here is derived from an EMBL/GenBank/DDBJ whole genome shotgun (WGS) entry which is preliminary data.</text>
</comment>
<keyword evidence="9 12" id="KW-0472">Membrane</keyword>
<dbReference type="PANTHER" id="PTHR46494">
    <property type="entry name" value="CORA FAMILY METAL ION TRANSPORTER (EUROFUNG)"/>
    <property type="match status" value="1"/>
</dbReference>
<evidence type="ECO:0000256" key="6">
    <source>
        <dbReference type="ARBA" id="ARBA00022842"/>
    </source>
</evidence>
<dbReference type="Gene3D" id="1.20.58.340">
    <property type="entry name" value="Magnesium transport protein CorA, transmembrane region"/>
    <property type="match status" value="2"/>
</dbReference>
<dbReference type="FunFam" id="1.20.58.340:FF:000004">
    <property type="entry name" value="Magnesium transport protein CorA"/>
    <property type="match status" value="1"/>
</dbReference>
<organism evidence="13 14">
    <name type="scientific">Microbacterium keratanolyticum</name>
    <dbReference type="NCBI Taxonomy" id="67574"/>
    <lineage>
        <taxon>Bacteria</taxon>
        <taxon>Bacillati</taxon>
        <taxon>Actinomycetota</taxon>
        <taxon>Actinomycetes</taxon>
        <taxon>Micrococcales</taxon>
        <taxon>Microbacteriaceae</taxon>
        <taxon>Microbacterium</taxon>
    </lineage>
</organism>
<dbReference type="GO" id="GO:0000287">
    <property type="term" value="F:magnesium ion binding"/>
    <property type="evidence" value="ECO:0007669"/>
    <property type="project" value="TreeGrafter"/>
</dbReference>
<dbReference type="GO" id="GO:0015087">
    <property type="term" value="F:cobalt ion transmembrane transporter activity"/>
    <property type="evidence" value="ECO:0007669"/>
    <property type="project" value="TreeGrafter"/>
</dbReference>
<sequence>MSGMRELTIAREGVRVWLLDNPSREGIEDAARALDLQPLMVEHLRQGRQEPRFESIGGVLSLSLWDATNRRSGRSGADPQLTFVFDASRLLVMQSGPKGALRDVPRALHDHEVTTPSEGVYRVLHQIVDDYIDAGSAIEHELDEVEAEVFDSSVREDYRRIYHLRRRIGRIDRAITGLANAMRSAQTSLDLVMAGDAGLRERFGYLDRTIDGLATLAHSAHSALDAVVSSHESNVATRQNQDMRTISAFAALLAVPTVIAGIYGMNFDNLPPFQWEFGWIVVVIAMVVADIALAMWFVHLGWLGGAQQARRDGDDP</sequence>
<dbReference type="InterPro" id="IPR045863">
    <property type="entry name" value="CorA_TM1_TM2"/>
</dbReference>
<dbReference type="EMBL" id="BSET01000001">
    <property type="protein sequence ID" value="GLK00448.1"/>
    <property type="molecule type" value="Genomic_DNA"/>
</dbReference>
<evidence type="ECO:0000256" key="11">
    <source>
        <dbReference type="ARBA" id="ARBA00045497"/>
    </source>
</evidence>
<keyword evidence="14" id="KW-1185">Reference proteome</keyword>
<dbReference type="AlphaFoldDB" id="A0A9W6HPI0"/>
<evidence type="ECO:0000256" key="8">
    <source>
        <dbReference type="ARBA" id="ARBA00023065"/>
    </source>
</evidence>
<dbReference type="Proteomes" id="UP001142325">
    <property type="component" value="Unassembled WGS sequence"/>
</dbReference>
<dbReference type="SUPFAM" id="SSF143865">
    <property type="entry name" value="CorA soluble domain-like"/>
    <property type="match status" value="1"/>
</dbReference>
<reference evidence="13" key="1">
    <citation type="journal article" date="2014" name="Int. J. Syst. Evol. Microbiol.">
        <title>Complete genome sequence of Corynebacterium casei LMG S-19264T (=DSM 44701T), isolated from a smear-ripened cheese.</title>
        <authorList>
            <consortium name="US DOE Joint Genome Institute (JGI-PGF)"/>
            <person name="Walter F."/>
            <person name="Albersmeier A."/>
            <person name="Kalinowski J."/>
            <person name="Ruckert C."/>
        </authorList>
    </citation>
    <scope>NUCLEOTIDE SEQUENCE</scope>
    <source>
        <strain evidence="13">VKM Ac-1958</strain>
    </source>
</reference>
<comment type="subcellular location">
    <subcellularLocation>
        <location evidence="1">Cell membrane</location>
        <topology evidence="1">Multi-pass membrane protein</topology>
    </subcellularLocation>
</comment>
<keyword evidence="8" id="KW-0406">Ion transport</keyword>
<reference evidence="13" key="2">
    <citation type="submission" date="2023-01" db="EMBL/GenBank/DDBJ databases">
        <authorList>
            <person name="Sun Q."/>
            <person name="Evtushenko L."/>
        </authorList>
    </citation>
    <scope>NUCLEOTIDE SEQUENCE</scope>
    <source>
        <strain evidence="13">VKM Ac-1958</strain>
    </source>
</reference>
<comment type="catalytic activity">
    <reaction evidence="10">
        <text>Mg(2+)(in) = Mg(2+)(out)</text>
        <dbReference type="Rhea" id="RHEA:29827"/>
        <dbReference type="ChEBI" id="CHEBI:18420"/>
    </reaction>
</comment>
<name>A0A9W6HPI0_9MICO</name>
<dbReference type="RefSeq" id="WP_204938169.1">
    <property type="nucleotide sequence ID" value="NZ_BAAAUM010000001.1"/>
</dbReference>
<dbReference type="GO" id="GO:0005886">
    <property type="term" value="C:plasma membrane"/>
    <property type="evidence" value="ECO:0007669"/>
    <property type="project" value="UniProtKB-SubCell"/>
</dbReference>
<evidence type="ECO:0000256" key="5">
    <source>
        <dbReference type="ARBA" id="ARBA00022692"/>
    </source>
</evidence>